<evidence type="ECO:0008006" key="3">
    <source>
        <dbReference type="Google" id="ProtNLM"/>
    </source>
</evidence>
<accession>A0A1L3ZWT4</accession>
<dbReference type="Proteomes" id="UP000182063">
    <property type="component" value="Chromosome"/>
</dbReference>
<organism evidence="1 2">
    <name type="scientific">Tardibacter chloracetimidivorans</name>
    <dbReference type="NCBI Taxonomy" id="1921510"/>
    <lineage>
        <taxon>Bacteria</taxon>
        <taxon>Pseudomonadati</taxon>
        <taxon>Pseudomonadota</taxon>
        <taxon>Alphaproteobacteria</taxon>
        <taxon>Sphingomonadales</taxon>
        <taxon>Sphingomonadaceae</taxon>
        <taxon>Tardibacter</taxon>
    </lineage>
</organism>
<gene>
    <name evidence="1" type="ORF">BSL82_12770</name>
</gene>
<dbReference type="OrthoDB" id="9809136at2"/>
<dbReference type="RefSeq" id="WP_072597856.1">
    <property type="nucleotide sequence ID" value="NZ_CP018221.1"/>
</dbReference>
<dbReference type="InterPro" id="IPR009964">
    <property type="entry name" value="DUF1491"/>
</dbReference>
<sequence length="114" mass="12792">MTDARLTTAIRVSALIRRVNSEGGHATVLSKGDATGGAILLILCERGRNQRFFERTLDQNGAYRWGRTGGDPGEDHGAVASFIERRRRIDPDLWVVELDVAHPERFIDEPFMKD</sequence>
<dbReference type="EMBL" id="CP018221">
    <property type="protein sequence ID" value="API60070.1"/>
    <property type="molecule type" value="Genomic_DNA"/>
</dbReference>
<protein>
    <recommendedName>
        <fullName evidence="3">DUF1491 family protein</fullName>
    </recommendedName>
</protein>
<evidence type="ECO:0000313" key="1">
    <source>
        <dbReference type="EMBL" id="API60070.1"/>
    </source>
</evidence>
<dbReference type="KEGG" id="sphj:BSL82_12770"/>
<dbReference type="Pfam" id="PF07372">
    <property type="entry name" value="DUF1491"/>
    <property type="match status" value="1"/>
</dbReference>
<reference evidence="2" key="1">
    <citation type="submission" date="2016-11" db="EMBL/GenBank/DDBJ databases">
        <title>Complete Genome Sequence of alachlor-degrading Sphingomonas sp. strain JJ-A5.</title>
        <authorList>
            <person name="Lee H."/>
            <person name="Ka J.-O."/>
        </authorList>
    </citation>
    <scope>NUCLEOTIDE SEQUENCE [LARGE SCALE GENOMIC DNA]</scope>
    <source>
        <strain evidence="2">JJ-A5</strain>
    </source>
</reference>
<proteinExistence type="predicted"/>
<name>A0A1L3ZWT4_9SPHN</name>
<dbReference type="AlphaFoldDB" id="A0A1L3ZWT4"/>
<dbReference type="Gene3D" id="3.40.1530.20">
    <property type="entry name" value="Protein of unknown function (DUF1491)"/>
    <property type="match status" value="1"/>
</dbReference>
<keyword evidence="2" id="KW-1185">Reference proteome</keyword>
<evidence type="ECO:0000313" key="2">
    <source>
        <dbReference type="Proteomes" id="UP000182063"/>
    </source>
</evidence>
<dbReference type="STRING" id="1921510.BSL82_12770"/>